<protein>
    <recommendedName>
        <fullName evidence="3">NAD(P)-binding protein</fullName>
    </recommendedName>
</protein>
<dbReference type="PANTHER" id="PTHR43544">
    <property type="entry name" value="SHORT-CHAIN DEHYDROGENASE/REDUCTASE"/>
    <property type="match status" value="1"/>
</dbReference>
<dbReference type="Pfam" id="PF00106">
    <property type="entry name" value="adh_short"/>
    <property type="match status" value="1"/>
</dbReference>
<dbReference type="EMBL" id="VIBQ01000036">
    <property type="protein sequence ID" value="KAB8437442.1"/>
    <property type="molecule type" value="Genomic_DNA"/>
</dbReference>
<evidence type="ECO:0000313" key="2">
    <source>
        <dbReference type="Proteomes" id="UP000327013"/>
    </source>
</evidence>
<dbReference type="InterPro" id="IPR051468">
    <property type="entry name" value="Fungal_SecMetab_SDRs"/>
</dbReference>
<gene>
    <name evidence="1" type="ORF">FH972_025120</name>
</gene>
<dbReference type="InterPro" id="IPR002347">
    <property type="entry name" value="SDR_fam"/>
</dbReference>
<dbReference type="InterPro" id="IPR036291">
    <property type="entry name" value="NAD(P)-bd_dom_sf"/>
</dbReference>
<dbReference type="Gene3D" id="3.40.50.720">
    <property type="entry name" value="NAD(P)-binding Rossmann-like Domain"/>
    <property type="match status" value="1"/>
</dbReference>
<evidence type="ECO:0008006" key="3">
    <source>
        <dbReference type="Google" id="ProtNLM"/>
    </source>
</evidence>
<dbReference type="PRINTS" id="PR00081">
    <property type="entry name" value="GDHRDH"/>
</dbReference>
<dbReference type="AlphaFoldDB" id="A0A5N6L0G6"/>
<dbReference type="OrthoDB" id="5296at2759"/>
<organism evidence="1 2">
    <name type="scientific">Carpinus fangiana</name>
    <dbReference type="NCBI Taxonomy" id="176857"/>
    <lineage>
        <taxon>Eukaryota</taxon>
        <taxon>Viridiplantae</taxon>
        <taxon>Streptophyta</taxon>
        <taxon>Embryophyta</taxon>
        <taxon>Tracheophyta</taxon>
        <taxon>Spermatophyta</taxon>
        <taxon>Magnoliopsida</taxon>
        <taxon>eudicotyledons</taxon>
        <taxon>Gunneridae</taxon>
        <taxon>Pentapetalae</taxon>
        <taxon>rosids</taxon>
        <taxon>fabids</taxon>
        <taxon>Fagales</taxon>
        <taxon>Betulaceae</taxon>
        <taxon>Carpinus</taxon>
    </lineage>
</organism>
<dbReference type="CDD" id="cd05325">
    <property type="entry name" value="carb_red_sniffer_like_SDR_c"/>
    <property type="match status" value="1"/>
</dbReference>
<accession>A0A5N6L0G6</accession>
<dbReference type="GO" id="GO:0005737">
    <property type="term" value="C:cytoplasm"/>
    <property type="evidence" value="ECO:0007669"/>
    <property type="project" value="TreeGrafter"/>
</dbReference>
<keyword evidence="2" id="KW-1185">Reference proteome</keyword>
<dbReference type="PANTHER" id="PTHR43544:SF26">
    <property type="entry name" value="SHORT CHAIN DEHYDROGENASE_REDUCTASE FAMILY OXIDOREDUCTASE (JCVI)"/>
    <property type="match status" value="1"/>
</dbReference>
<dbReference type="GO" id="GO:0016491">
    <property type="term" value="F:oxidoreductase activity"/>
    <property type="evidence" value="ECO:0007669"/>
    <property type="project" value="TreeGrafter"/>
</dbReference>
<dbReference type="SUPFAM" id="SSF51735">
    <property type="entry name" value="NAD(P)-binding Rossmann-fold domains"/>
    <property type="match status" value="1"/>
</dbReference>
<sequence length="352" mass="38057">MSAPKTILITGANRGLGKGLVETYLARPNHTVIAGSRDPSNESTKALSKVPKAQGSTLIVVKIDSTAAEDAAEAVKELQQTHGIEKLDVVVANAGIAEGFPKVSELDVQLLQKHFVTNVHGVIWLFQAVLPLLNKSSTPKFVTIGSLAGQFGETASPIPISAYGSSKALLHFYTLQIHHEEPQLTAFPLHPGWVQTDMGNKGAEVMGLEKAGITTEESVTGMVKVLDAATRETHGGKLWYWDGSKQPWNPSMRNKRVHVSNDMQGRRDDIDNGMDRGKRETAAINRSVTRLPRYGGRSNATIVALAPADSSALGHNDKSHGKIFNSLTTMQRFEKQEQVSESLTIPGQKARG</sequence>
<proteinExistence type="predicted"/>
<comment type="caution">
    <text evidence="1">The sequence shown here is derived from an EMBL/GenBank/DDBJ whole genome shotgun (WGS) entry which is preliminary data.</text>
</comment>
<dbReference type="Proteomes" id="UP000327013">
    <property type="component" value="Unassembled WGS sequence"/>
</dbReference>
<evidence type="ECO:0000313" key="1">
    <source>
        <dbReference type="EMBL" id="KAB8437442.1"/>
    </source>
</evidence>
<reference evidence="1 2" key="1">
    <citation type="submission" date="2019-06" db="EMBL/GenBank/DDBJ databases">
        <title>A chromosomal-level reference genome of Carpinus fangiana (Coryloideae, Betulaceae).</title>
        <authorList>
            <person name="Yang X."/>
            <person name="Wang Z."/>
            <person name="Zhang L."/>
            <person name="Hao G."/>
            <person name="Liu J."/>
            <person name="Yang Y."/>
        </authorList>
    </citation>
    <scope>NUCLEOTIDE SEQUENCE [LARGE SCALE GENOMIC DNA]</scope>
    <source>
        <strain evidence="1">Cfa_2016G</strain>
        <tissue evidence="1">Leaf</tissue>
    </source>
</reference>
<name>A0A5N6L0G6_9ROSI</name>